<evidence type="ECO:0000313" key="27">
    <source>
        <dbReference type="Proteomes" id="UP000694546"/>
    </source>
</evidence>
<feature type="domain" description="Thioredoxin" evidence="25">
    <location>
        <begin position="86"/>
        <end position="198"/>
    </location>
</feature>
<evidence type="ECO:0000256" key="20">
    <source>
        <dbReference type="ARBA" id="ARBA00072260"/>
    </source>
</evidence>
<dbReference type="PROSITE" id="PS00194">
    <property type="entry name" value="THIOREDOXIN_1"/>
    <property type="match status" value="1"/>
</dbReference>
<keyword evidence="6" id="KW-0597">Phosphoprotein</keyword>
<evidence type="ECO:0000256" key="24">
    <source>
        <dbReference type="SAM" id="Phobius"/>
    </source>
</evidence>
<dbReference type="GO" id="GO:0090331">
    <property type="term" value="P:negative regulation of platelet aggregation"/>
    <property type="evidence" value="ECO:0007669"/>
    <property type="project" value="UniProtKB-ARBA"/>
</dbReference>
<evidence type="ECO:0000256" key="15">
    <source>
        <dbReference type="ARBA" id="ARBA00023157"/>
    </source>
</evidence>
<dbReference type="PROSITE" id="PS51352">
    <property type="entry name" value="THIOREDOXIN_2"/>
    <property type="match status" value="1"/>
</dbReference>
<accession>A0A8C5BJY2</accession>
<dbReference type="InterPro" id="IPR036249">
    <property type="entry name" value="Thioredoxin-like_sf"/>
</dbReference>
<sequence length="371" mass="42586">MFSRLTSIFRFVYNRTLTTAHNRKREGGRKHNRKGEGGSRDCTRSQLNMASVQSTRMWGTVFSLSLRSRLHMLCLCVTLVIHLTLQPVSASQRPSSLKEITDGNWEDILAGEWMIKFFAPWCPACQQLQPAWSEFADWGEDMGVNIAKVDVTEQPGLSGRFIITSLPTIYHCKDGVFRKYQGARTKNDFLAFVDEQKWQAIEPVSSWFGPSSFLMNSMSALFKLSMFIRRCHNYMTDQLGIPVWGSYIIFGLATLFSGLALGLILVFIADFVFPSRRFSSSDYYQKKQSLQQARLLQQQEADHEADGEEDDDEDEDEDEEEEEFGEQDQDEDWTRRRGSPEGRPETGAQGFTEEAVRKRIVAQRQDEEEDT</sequence>
<evidence type="ECO:0000256" key="17">
    <source>
        <dbReference type="ARBA" id="ARBA00023284"/>
    </source>
</evidence>
<evidence type="ECO:0000256" key="2">
    <source>
        <dbReference type="ARBA" id="ARBA00004583"/>
    </source>
</evidence>
<evidence type="ECO:0000256" key="21">
    <source>
        <dbReference type="ARBA" id="ARBA00075863"/>
    </source>
</evidence>
<evidence type="ECO:0000256" key="14">
    <source>
        <dbReference type="ARBA" id="ARBA00023139"/>
    </source>
</evidence>
<dbReference type="PANTHER" id="PTHR46107:SF2">
    <property type="entry name" value="THIOREDOXIN-RELATED TRANSMEMBRANE PROTEIN 1"/>
    <property type="match status" value="1"/>
</dbReference>
<dbReference type="OMA" id="QWLIGFF"/>
<comment type="subunit">
    <text evidence="19">Interacts with ATP2A2.</text>
</comment>
<keyword evidence="27" id="KW-1185">Reference proteome</keyword>
<feature type="region of interest" description="Disordered" evidence="23">
    <location>
        <begin position="294"/>
        <end position="371"/>
    </location>
</feature>
<gene>
    <name evidence="26" type="primary">TMX1</name>
</gene>
<keyword evidence="16" id="KW-0413">Isomerase</keyword>
<keyword evidence="4" id="KW-0813">Transport</keyword>
<organism evidence="26 27">
    <name type="scientific">Gadus morhua</name>
    <name type="common">Atlantic cod</name>
    <dbReference type="NCBI Taxonomy" id="8049"/>
    <lineage>
        <taxon>Eukaryota</taxon>
        <taxon>Metazoa</taxon>
        <taxon>Chordata</taxon>
        <taxon>Craniata</taxon>
        <taxon>Vertebrata</taxon>
        <taxon>Euteleostomi</taxon>
        <taxon>Actinopterygii</taxon>
        <taxon>Neopterygii</taxon>
        <taxon>Teleostei</taxon>
        <taxon>Neoteleostei</taxon>
        <taxon>Acanthomorphata</taxon>
        <taxon>Zeiogadaria</taxon>
        <taxon>Gadariae</taxon>
        <taxon>Gadiformes</taxon>
        <taxon>Gadoidei</taxon>
        <taxon>Gadidae</taxon>
        <taxon>Gadus</taxon>
    </lineage>
</organism>
<evidence type="ECO:0000256" key="6">
    <source>
        <dbReference type="ARBA" id="ARBA00022553"/>
    </source>
</evidence>
<dbReference type="Ensembl" id="ENSGMOT00000034623.1">
    <property type="protein sequence ID" value="ENSGMOP00000047366.1"/>
    <property type="gene ID" value="ENSGMOG00000032005.1"/>
</dbReference>
<evidence type="ECO:0000256" key="16">
    <source>
        <dbReference type="ARBA" id="ARBA00023235"/>
    </source>
</evidence>
<evidence type="ECO:0000256" key="5">
    <source>
        <dbReference type="ARBA" id="ARBA00022525"/>
    </source>
</evidence>
<keyword evidence="15" id="KW-1015">Disulfide bond</keyword>
<evidence type="ECO:0000313" key="26">
    <source>
        <dbReference type="Ensembl" id="ENSGMOP00000047366.1"/>
    </source>
</evidence>
<keyword evidence="10" id="KW-0249">Electron transport</keyword>
<dbReference type="InterPro" id="IPR013766">
    <property type="entry name" value="Thioredoxin_domain"/>
</dbReference>
<feature type="transmembrane region" description="Helical" evidence="24">
    <location>
        <begin position="248"/>
        <end position="273"/>
    </location>
</feature>
<evidence type="ECO:0000256" key="4">
    <source>
        <dbReference type="ARBA" id="ARBA00022448"/>
    </source>
</evidence>
<dbReference type="GO" id="GO:0003756">
    <property type="term" value="F:protein disulfide isomerase activity"/>
    <property type="evidence" value="ECO:0007669"/>
    <property type="project" value="UniProtKB-ARBA"/>
</dbReference>
<keyword evidence="5" id="KW-0964">Secreted</keyword>
<keyword evidence="8" id="KW-0732">Signal</keyword>
<keyword evidence="12" id="KW-0496">Mitochondrion</keyword>
<evidence type="ECO:0000256" key="7">
    <source>
        <dbReference type="ARBA" id="ARBA00022692"/>
    </source>
</evidence>
<dbReference type="GO" id="GO:0031966">
    <property type="term" value="C:mitochondrial membrane"/>
    <property type="evidence" value="ECO:0007669"/>
    <property type="project" value="UniProtKB-SubCell"/>
</dbReference>
<evidence type="ECO:0000256" key="3">
    <source>
        <dbReference type="ARBA" id="ARBA00004613"/>
    </source>
</evidence>
<dbReference type="PANTHER" id="PTHR46107">
    <property type="entry name" value="DUMPY: SHORTER THAN WILD-TYPE"/>
    <property type="match status" value="1"/>
</dbReference>
<reference evidence="26" key="1">
    <citation type="submission" date="2025-08" db="UniProtKB">
        <authorList>
            <consortium name="Ensembl"/>
        </authorList>
    </citation>
    <scope>IDENTIFICATION</scope>
</reference>
<evidence type="ECO:0000256" key="9">
    <source>
        <dbReference type="ARBA" id="ARBA00022824"/>
    </source>
</evidence>
<dbReference type="Proteomes" id="UP000694546">
    <property type="component" value="Chromosome 5"/>
</dbReference>
<evidence type="ECO:0000256" key="13">
    <source>
        <dbReference type="ARBA" id="ARBA00023136"/>
    </source>
</evidence>
<dbReference type="InterPro" id="IPR017937">
    <property type="entry name" value="Thioredoxin_CS"/>
</dbReference>
<name>A0A8C5BJY2_GADMO</name>
<evidence type="ECO:0000256" key="11">
    <source>
        <dbReference type="ARBA" id="ARBA00022989"/>
    </source>
</evidence>
<reference evidence="26" key="2">
    <citation type="submission" date="2025-09" db="UniProtKB">
        <authorList>
            <consortium name="Ensembl"/>
        </authorList>
    </citation>
    <scope>IDENTIFICATION</scope>
</reference>
<evidence type="ECO:0000256" key="22">
    <source>
        <dbReference type="ARBA" id="ARBA00076905"/>
    </source>
</evidence>
<evidence type="ECO:0000256" key="19">
    <source>
        <dbReference type="ARBA" id="ARBA00062962"/>
    </source>
</evidence>
<dbReference type="AlphaFoldDB" id="A0A8C5BJY2"/>
<evidence type="ECO:0000256" key="12">
    <source>
        <dbReference type="ARBA" id="ARBA00023128"/>
    </source>
</evidence>
<protein>
    <recommendedName>
        <fullName evidence="20">Thioredoxin-related transmembrane protein 1</fullName>
    </recommendedName>
    <alternativeName>
        <fullName evidence="22">Protein disulfide-isomerase TMX1</fullName>
    </alternativeName>
    <alternativeName>
        <fullName evidence="21">Thioredoxin domain-containing protein 1</fullName>
    </alternativeName>
</protein>
<dbReference type="CDD" id="cd02994">
    <property type="entry name" value="PDI_a_TMX"/>
    <property type="match status" value="1"/>
</dbReference>
<dbReference type="Pfam" id="PF00085">
    <property type="entry name" value="Thioredoxin"/>
    <property type="match status" value="1"/>
</dbReference>
<feature type="region of interest" description="Disordered" evidence="23">
    <location>
        <begin position="22"/>
        <end position="42"/>
    </location>
</feature>
<evidence type="ECO:0000256" key="1">
    <source>
        <dbReference type="ARBA" id="ARBA00004115"/>
    </source>
</evidence>
<keyword evidence="13 24" id="KW-0472">Membrane</keyword>
<evidence type="ECO:0000256" key="23">
    <source>
        <dbReference type="SAM" id="MobiDB-lite"/>
    </source>
</evidence>
<dbReference type="GO" id="GO:0015036">
    <property type="term" value="F:disulfide oxidoreductase activity"/>
    <property type="evidence" value="ECO:0007669"/>
    <property type="project" value="TreeGrafter"/>
</dbReference>
<feature type="compositionally biased region" description="Acidic residues" evidence="23">
    <location>
        <begin position="303"/>
        <end position="331"/>
    </location>
</feature>
<evidence type="ECO:0000256" key="18">
    <source>
        <dbReference type="ARBA" id="ARBA00023288"/>
    </source>
</evidence>
<dbReference type="FunFam" id="3.40.30.10:FF:000117">
    <property type="entry name" value="thioredoxin-related transmembrane protein 1"/>
    <property type="match status" value="1"/>
</dbReference>
<dbReference type="InterPro" id="IPR052454">
    <property type="entry name" value="TMX_domain-containing"/>
</dbReference>
<keyword evidence="18" id="KW-0449">Lipoprotein</keyword>
<dbReference type="GO" id="GO:0005576">
    <property type="term" value="C:extracellular region"/>
    <property type="evidence" value="ECO:0007669"/>
    <property type="project" value="UniProtKB-SubCell"/>
</dbReference>
<proteinExistence type="predicted"/>
<comment type="subcellular location">
    <subcellularLocation>
        <location evidence="1">Endoplasmic reticulum membrane</location>
        <topology evidence="1">Single-pass type I membrane protein</topology>
    </subcellularLocation>
    <subcellularLocation>
        <location evidence="2">Mitochondrion membrane</location>
        <topology evidence="2">Single-pass type I membrane protein</topology>
    </subcellularLocation>
    <subcellularLocation>
        <location evidence="3">Secreted</location>
    </subcellularLocation>
</comment>
<feature type="compositionally biased region" description="Basic and acidic residues" evidence="23">
    <location>
        <begin position="332"/>
        <end position="344"/>
    </location>
</feature>
<evidence type="ECO:0000259" key="25">
    <source>
        <dbReference type="PROSITE" id="PS51352"/>
    </source>
</evidence>
<dbReference type="Gene3D" id="3.40.30.10">
    <property type="entry name" value="Glutaredoxin"/>
    <property type="match status" value="1"/>
</dbReference>
<keyword evidence="14" id="KW-0564">Palmitate</keyword>
<dbReference type="GeneTree" id="ENSGT00940000155959"/>
<keyword evidence="7 24" id="KW-0812">Transmembrane</keyword>
<keyword evidence="17" id="KW-0676">Redox-active center</keyword>
<dbReference type="GO" id="GO:0005789">
    <property type="term" value="C:endoplasmic reticulum membrane"/>
    <property type="evidence" value="ECO:0007669"/>
    <property type="project" value="UniProtKB-SubCell"/>
</dbReference>
<feature type="compositionally biased region" description="Basic residues" evidence="23">
    <location>
        <begin position="22"/>
        <end position="33"/>
    </location>
</feature>
<keyword evidence="11 24" id="KW-1133">Transmembrane helix</keyword>
<dbReference type="SUPFAM" id="SSF52833">
    <property type="entry name" value="Thioredoxin-like"/>
    <property type="match status" value="1"/>
</dbReference>
<evidence type="ECO:0000256" key="8">
    <source>
        <dbReference type="ARBA" id="ARBA00022729"/>
    </source>
</evidence>
<keyword evidence="9" id="KW-0256">Endoplasmic reticulum</keyword>
<evidence type="ECO:0000256" key="10">
    <source>
        <dbReference type="ARBA" id="ARBA00022982"/>
    </source>
</evidence>